<feature type="region of interest" description="Disordered" evidence="1">
    <location>
        <begin position="74"/>
        <end position="93"/>
    </location>
</feature>
<protein>
    <recommendedName>
        <fullName evidence="5">Secreted protein</fullName>
    </recommendedName>
</protein>
<evidence type="ECO:0008006" key="5">
    <source>
        <dbReference type="Google" id="ProtNLM"/>
    </source>
</evidence>
<gene>
    <name evidence="3" type="ORF">M1E25_00415</name>
</gene>
<evidence type="ECO:0000256" key="2">
    <source>
        <dbReference type="SAM" id="SignalP"/>
    </source>
</evidence>
<comment type="caution">
    <text evidence="3">The sequence shown here is derived from an EMBL/GenBank/DDBJ whole genome shotgun (WGS) entry which is preliminary data.</text>
</comment>
<evidence type="ECO:0000313" key="3">
    <source>
        <dbReference type="EMBL" id="MCM2575832.1"/>
    </source>
</evidence>
<dbReference type="PROSITE" id="PS51257">
    <property type="entry name" value="PROKAR_LIPOPROTEIN"/>
    <property type="match status" value="1"/>
</dbReference>
<sequence>MPVRRRSTGIAALAAAALILPAAVGCSAISTALDCARTAATIADNVDQLQQAVSGAQENPAEAQQALDRIDKNLDELGDSTGDADLKKAVGDMNTGVQNVRESLSKGENPDLTPVENSASEITNICTPG</sequence>
<dbReference type="EMBL" id="JAMQGM010000001">
    <property type="protein sequence ID" value="MCM2575832.1"/>
    <property type="molecule type" value="Genomic_DNA"/>
</dbReference>
<accession>A0ABT0WZT5</accession>
<dbReference type="RefSeq" id="WP_251407569.1">
    <property type="nucleotide sequence ID" value="NZ_JAMQGM010000001.1"/>
</dbReference>
<keyword evidence="2" id="KW-0732">Signal</keyword>
<evidence type="ECO:0000256" key="1">
    <source>
        <dbReference type="SAM" id="MobiDB-lite"/>
    </source>
</evidence>
<feature type="chain" id="PRO_5045248340" description="Secreted protein" evidence="2">
    <location>
        <begin position="23"/>
        <end position="129"/>
    </location>
</feature>
<evidence type="ECO:0000313" key="4">
    <source>
        <dbReference type="Proteomes" id="UP001167160"/>
    </source>
</evidence>
<dbReference type="Proteomes" id="UP001167160">
    <property type="component" value="Unassembled WGS sequence"/>
</dbReference>
<feature type="signal peptide" evidence="2">
    <location>
        <begin position="1"/>
        <end position="22"/>
    </location>
</feature>
<reference evidence="3" key="1">
    <citation type="journal article" date="2023" name="Int. J. Syst. Evol. Microbiol.">
        <title>Streptomyces meridianus sp. nov. isolated from brackish water of the Tagus estuary in Alcochete, Portugal.</title>
        <authorList>
            <person name="Santos J.D.N."/>
            <person name="Klimek D."/>
            <person name="Calusinska M."/>
            <person name="Lobo Da Cunha A."/>
            <person name="Catita J."/>
            <person name="Goncalves H."/>
            <person name="Gonzalez I."/>
            <person name="Reyes F."/>
            <person name="Lage O.M."/>
        </authorList>
    </citation>
    <scope>NUCLEOTIDE SEQUENCE</scope>
    <source>
        <strain evidence="3">MTZ3.1</strain>
    </source>
</reference>
<name>A0ABT0WZT5_9ACTN</name>
<organism evidence="3 4">
    <name type="scientific">Streptomyces meridianus</name>
    <dbReference type="NCBI Taxonomy" id="2938945"/>
    <lineage>
        <taxon>Bacteria</taxon>
        <taxon>Bacillati</taxon>
        <taxon>Actinomycetota</taxon>
        <taxon>Actinomycetes</taxon>
        <taxon>Kitasatosporales</taxon>
        <taxon>Streptomycetaceae</taxon>
        <taxon>Streptomyces</taxon>
    </lineage>
</organism>
<keyword evidence="4" id="KW-1185">Reference proteome</keyword>
<proteinExistence type="predicted"/>